<evidence type="ECO:0000313" key="2">
    <source>
        <dbReference type="EMBL" id="MFG6468574.1"/>
    </source>
</evidence>
<reference evidence="2 3" key="1">
    <citation type="submission" date="2024-08" db="EMBL/GenBank/DDBJ databases">
        <authorList>
            <person name="Lu H."/>
        </authorList>
    </citation>
    <scope>NUCLEOTIDE SEQUENCE [LARGE SCALE GENOMIC DNA]</scope>
    <source>
        <strain evidence="2 3">BYS87W</strain>
    </source>
</reference>
<organism evidence="2 3">
    <name type="scientific">Pelomonas baiyunensis</name>
    <dbReference type="NCBI Taxonomy" id="3299026"/>
    <lineage>
        <taxon>Bacteria</taxon>
        <taxon>Pseudomonadati</taxon>
        <taxon>Pseudomonadota</taxon>
        <taxon>Betaproteobacteria</taxon>
        <taxon>Burkholderiales</taxon>
        <taxon>Sphaerotilaceae</taxon>
        <taxon>Roseateles</taxon>
    </lineage>
</organism>
<protein>
    <submittedName>
        <fullName evidence="2">Uncharacterized protein</fullName>
    </submittedName>
</protein>
<feature type="transmembrane region" description="Helical" evidence="1">
    <location>
        <begin position="37"/>
        <end position="56"/>
    </location>
</feature>
<feature type="transmembrane region" description="Helical" evidence="1">
    <location>
        <begin position="7"/>
        <end position="25"/>
    </location>
</feature>
<comment type="caution">
    <text evidence="2">The sequence shown here is derived from an EMBL/GenBank/DDBJ whole genome shotgun (WGS) entry which is preliminary data.</text>
</comment>
<dbReference type="Proteomes" id="UP001606303">
    <property type="component" value="Unassembled WGS sequence"/>
</dbReference>
<dbReference type="EMBL" id="JBIGIB010000005">
    <property type="protein sequence ID" value="MFG6468574.1"/>
    <property type="molecule type" value="Genomic_DNA"/>
</dbReference>
<dbReference type="RefSeq" id="WP_394386833.1">
    <property type="nucleotide sequence ID" value="NZ_JBIGIB010000005.1"/>
</dbReference>
<keyword evidence="3" id="KW-1185">Reference proteome</keyword>
<evidence type="ECO:0000256" key="1">
    <source>
        <dbReference type="SAM" id="Phobius"/>
    </source>
</evidence>
<sequence length="293" mass="32776">MRFNLSWALFCRVVVLLGIGVWAAFCFWGRDGSFFSFWAYLCVLTFSFWVGTVLVFHSTQAAIRQALVARYDFLWNAVAVCALLSTVVQSGARLWTLEVAESNIRKSLIEHQILSLEARPVLAINCPQASEKAQRGEGCAAARQLAESINRFRSAQVKSMAAGCGGAVAAICQAESMAARGGALLACGLEHCRLEVTRDSLLNDFYSLSENHELILPSQMRSIRSQVHDDRKERAANYRDLHPWESWRFYFVAFGVAFALGLRMAKAFYEWLDRDKSWALPRCLTGLLGKLCA</sequence>
<accession>A0ABW7H2X8</accession>
<keyword evidence="1" id="KW-1133">Transmembrane helix</keyword>
<name>A0ABW7H2X8_9BURK</name>
<feature type="transmembrane region" description="Helical" evidence="1">
    <location>
        <begin position="247"/>
        <end position="265"/>
    </location>
</feature>
<keyword evidence="1" id="KW-0472">Membrane</keyword>
<gene>
    <name evidence="2" type="ORF">ACG01O_18270</name>
</gene>
<evidence type="ECO:0000313" key="3">
    <source>
        <dbReference type="Proteomes" id="UP001606303"/>
    </source>
</evidence>
<proteinExistence type="predicted"/>
<keyword evidence="1" id="KW-0812">Transmembrane</keyword>